<evidence type="ECO:0000313" key="3">
    <source>
        <dbReference type="Proteomes" id="UP000652761"/>
    </source>
</evidence>
<feature type="region of interest" description="Disordered" evidence="1">
    <location>
        <begin position="444"/>
        <end position="529"/>
    </location>
</feature>
<feature type="compositionally biased region" description="Basic and acidic residues" evidence="1">
    <location>
        <begin position="242"/>
        <end position="252"/>
    </location>
</feature>
<feature type="compositionally biased region" description="Polar residues" evidence="1">
    <location>
        <begin position="260"/>
        <end position="270"/>
    </location>
</feature>
<organism evidence="2 3">
    <name type="scientific">Colocasia esculenta</name>
    <name type="common">Wild taro</name>
    <name type="synonym">Arum esculentum</name>
    <dbReference type="NCBI Taxonomy" id="4460"/>
    <lineage>
        <taxon>Eukaryota</taxon>
        <taxon>Viridiplantae</taxon>
        <taxon>Streptophyta</taxon>
        <taxon>Embryophyta</taxon>
        <taxon>Tracheophyta</taxon>
        <taxon>Spermatophyta</taxon>
        <taxon>Magnoliopsida</taxon>
        <taxon>Liliopsida</taxon>
        <taxon>Araceae</taxon>
        <taxon>Aroideae</taxon>
        <taxon>Colocasieae</taxon>
        <taxon>Colocasia</taxon>
    </lineage>
</organism>
<proteinExistence type="predicted"/>
<feature type="compositionally biased region" description="Polar residues" evidence="1">
    <location>
        <begin position="514"/>
        <end position="526"/>
    </location>
</feature>
<keyword evidence="3" id="KW-1185">Reference proteome</keyword>
<name>A0A843TXW5_COLES</name>
<gene>
    <name evidence="2" type="ORF">Taro_008308</name>
</gene>
<dbReference type="EMBL" id="NMUH01000271">
    <property type="protein sequence ID" value="MQL75925.1"/>
    <property type="molecule type" value="Genomic_DNA"/>
</dbReference>
<protein>
    <submittedName>
        <fullName evidence="2">Uncharacterized protein</fullName>
    </submittedName>
</protein>
<dbReference type="Proteomes" id="UP000652761">
    <property type="component" value="Unassembled WGS sequence"/>
</dbReference>
<reference evidence="2" key="1">
    <citation type="submission" date="2017-07" db="EMBL/GenBank/DDBJ databases">
        <title>Taro Niue Genome Assembly and Annotation.</title>
        <authorList>
            <person name="Atibalentja N."/>
            <person name="Keating K."/>
            <person name="Fields C.J."/>
        </authorList>
    </citation>
    <scope>NUCLEOTIDE SEQUENCE</scope>
    <source>
        <strain evidence="2">Niue_2</strain>
        <tissue evidence="2">Leaf</tissue>
    </source>
</reference>
<feature type="compositionally biased region" description="Low complexity" evidence="1">
    <location>
        <begin position="295"/>
        <end position="317"/>
    </location>
</feature>
<evidence type="ECO:0000313" key="2">
    <source>
        <dbReference type="EMBL" id="MQL75925.1"/>
    </source>
</evidence>
<comment type="caution">
    <text evidence="2">The sequence shown here is derived from an EMBL/GenBank/DDBJ whole genome shotgun (WGS) entry which is preliminary data.</text>
</comment>
<dbReference type="AlphaFoldDB" id="A0A843TXW5"/>
<sequence length="626" mass="70183">MLRLCRHELQISEIRLLRSTHSQGRSTPELVPRTSVFRIGDSRSTQHQSRSTLDPAPRTTVFRTGIAGRHNTKAGRHWISSQNSLFHDLGQCVDTTTRAGRHTTEKIPKFSHKNSNFSSKARSTPSYLVSTHFSVRSTLFSSCVDTILLPEPFKLCVSDKPCCSCEVLHHCKPLLGIRSTRRCSSSHFRQENLRFSPSIKTLSQSSLLSFINSRFHSIIATMVRKLGPRRGARSQASSRPVPTKDDAPQLERRTKRRNDPAQQPGSSSAPQPTPKRGRPSSSGRGRVSRTKILGSPSVDSSESSSSSLESSKSQDTTSEAKLILKPRIVDLSDIQLAETFPEIQTYFSFHSWLIFISEFQISYSRLVREFYKNLKCTEDGYKSKVKGIVIDMPTDTDASIFKVPDEGADYHEFEFDLHEAYSIMTDLPADASDPKQTHVVVEAPQAQEEQPQNQGDQPQVQEDQPLAEGDQPQGQEDQPLLNEEQPQVPTEGDIPVHAPLSPQFQPSFIHPESPQHTFQPSTSSGGPSVLPELFSFLNEKFETMNSSIQTMSETFELRIQRLENTVSAKFIEQKAASDYAAQRFNRLIGTMADASLQLKEHQQKLEIVQTLFTKEVSTHSTMVSTQ</sequence>
<accession>A0A843TXW5</accession>
<evidence type="ECO:0000256" key="1">
    <source>
        <dbReference type="SAM" id="MobiDB-lite"/>
    </source>
</evidence>
<feature type="region of interest" description="Disordered" evidence="1">
    <location>
        <begin position="226"/>
        <end position="317"/>
    </location>
</feature>
<feature type="compositionally biased region" description="Low complexity" evidence="1">
    <location>
        <begin position="444"/>
        <end position="464"/>
    </location>
</feature>